<accession>A0ABS7X1A1</accession>
<gene>
    <name evidence="3" type="ORF">KGQ91_08545</name>
</gene>
<dbReference type="Proteomes" id="UP001319883">
    <property type="component" value="Unassembled WGS sequence"/>
</dbReference>
<feature type="signal peptide" evidence="2">
    <location>
        <begin position="1"/>
        <end position="28"/>
    </location>
</feature>
<proteinExistence type="predicted"/>
<protein>
    <recommendedName>
        <fullName evidence="5">PepSY domain-containing protein</fullName>
    </recommendedName>
</protein>
<feature type="region of interest" description="Disordered" evidence="1">
    <location>
        <begin position="91"/>
        <end position="128"/>
    </location>
</feature>
<keyword evidence="2" id="KW-0732">Signal</keyword>
<keyword evidence="4" id="KW-1185">Reference proteome</keyword>
<evidence type="ECO:0000256" key="2">
    <source>
        <dbReference type="SAM" id="SignalP"/>
    </source>
</evidence>
<evidence type="ECO:0008006" key="5">
    <source>
        <dbReference type="Google" id="ProtNLM"/>
    </source>
</evidence>
<evidence type="ECO:0000313" key="4">
    <source>
        <dbReference type="Proteomes" id="UP001319883"/>
    </source>
</evidence>
<dbReference type="EMBL" id="JAGXFD010000001">
    <property type="protein sequence ID" value="MBZ9567731.1"/>
    <property type="molecule type" value="Genomic_DNA"/>
</dbReference>
<feature type="compositionally biased region" description="Basic and acidic residues" evidence="1">
    <location>
        <begin position="104"/>
        <end position="121"/>
    </location>
</feature>
<feature type="chain" id="PRO_5046859387" description="PepSY domain-containing protein" evidence="2">
    <location>
        <begin position="29"/>
        <end position="128"/>
    </location>
</feature>
<dbReference type="RefSeq" id="WP_224415469.1">
    <property type="nucleotide sequence ID" value="NZ_JAGXFC010000001.1"/>
</dbReference>
<evidence type="ECO:0000313" key="3">
    <source>
        <dbReference type="EMBL" id="MBZ9567731.1"/>
    </source>
</evidence>
<reference evidence="3 4" key="1">
    <citation type="submission" date="2021-05" db="EMBL/GenBank/DDBJ databases">
        <title>Petroleum and Energy Research Collection (APPE): ex situ preservation of microbial diversity associated with the oil industry and exploitation of its biotechnological potential.</title>
        <authorList>
            <person name="Paixao C.T.M."/>
            <person name="Gomes M.B."/>
            <person name="Oliveira V.M."/>
        </authorList>
    </citation>
    <scope>NUCLEOTIDE SEQUENCE [LARGE SCALE GENOMIC DNA]</scope>
    <source>
        <strain evidence="3 4">LIT2</strain>
    </source>
</reference>
<organism evidence="3 4">
    <name type="scientific">Modicisalibacter tunisiensis</name>
    <dbReference type="NCBI Taxonomy" id="390637"/>
    <lineage>
        <taxon>Bacteria</taxon>
        <taxon>Pseudomonadati</taxon>
        <taxon>Pseudomonadota</taxon>
        <taxon>Gammaproteobacteria</taxon>
        <taxon>Oceanospirillales</taxon>
        <taxon>Halomonadaceae</taxon>
        <taxon>Modicisalibacter</taxon>
    </lineage>
</organism>
<sequence length="128" mass="13344">MIHSTMIRRSALAGLVLALALPVSQAMADDDPTEAKDFLASGMTVAQAATAAEAADTGTAMSVAWEPRASGTMGFAVELARADGSVNTVLVDPQDGKVTPWVAHADDKESHDEGERHHAQAGDEEDDD</sequence>
<comment type="caution">
    <text evidence="3">The sequence shown here is derived from an EMBL/GenBank/DDBJ whole genome shotgun (WGS) entry which is preliminary data.</text>
</comment>
<name>A0ABS7X1A1_9GAMM</name>
<evidence type="ECO:0000256" key="1">
    <source>
        <dbReference type="SAM" id="MobiDB-lite"/>
    </source>
</evidence>